<evidence type="ECO:0000313" key="8">
    <source>
        <dbReference type="WBParaSite" id="HDID_0000658101-mRNA-1"/>
    </source>
</evidence>
<keyword evidence="2 3" id="KW-0833">Ubl conjugation pathway</keyword>
<dbReference type="GO" id="GO:0061630">
    <property type="term" value="F:ubiquitin protein ligase activity"/>
    <property type="evidence" value="ECO:0007669"/>
    <property type="project" value="UniProtKB-UniRule"/>
</dbReference>
<dbReference type="AlphaFoldDB" id="A0A0R3SNR6"/>
<comment type="pathway">
    <text evidence="4">Protein modification; protein ubiquitination.</text>
</comment>
<dbReference type="GO" id="GO:0000209">
    <property type="term" value="P:protein polyubiquitination"/>
    <property type="evidence" value="ECO:0007669"/>
    <property type="project" value="TreeGrafter"/>
</dbReference>
<dbReference type="SUPFAM" id="SSF56204">
    <property type="entry name" value="Hect, E3 ligase catalytic domain"/>
    <property type="match status" value="1"/>
</dbReference>
<comment type="function">
    <text evidence="4">E3 ubiquitin-protein ligase which accepts ubiquitin from an E2 ubiquitin-conjugating enzyme in the form of a thioester and then directly transfers the ubiquitin to targeted substrates.</text>
</comment>
<dbReference type="InterPro" id="IPR000569">
    <property type="entry name" value="HECT_dom"/>
</dbReference>
<evidence type="ECO:0000256" key="4">
    <source>
        <dbReference type="RuleBase" id="RU369009"/>
    </source>
</evidence>
<comment type="similarity">
    <text evidence="4">Belongs to the UPL family. K-HECT subfamily.</text>
</comment>
<evidence type="ECO:0000313" key="7">
    <source>
        <dbReference type="Proteomes" id="UP000274504"/>
    </source>
</evidence>
<sequence>MDLPLSKPLLKIILRYNGASENLQRSGYQALENLEKCREATFPSSNFIGHWNLSGTGSRHWLTGLLDVEDFLVLYPHFQNILPGFLELYRRQRQFLETMNCCEVKALHEFLDKSSKEIFGGVLGDLCLPMTVECLSHAKPTTVKLRDVYPWESPDAKTCGGEHEEIEYVTNDNYVVYIRRLLEFCLDKGIRVQMEAFVHGFERVFPLKWLSMFTSTELKNLISGQFTDKPWSMEELKSNICFSGFDENSRTVQYFLEVLIGFNMENRRKFLRFVTGYSTFPTGGWRNLSPKLQVTKLPAAIGNEYPSTQVCFHNLYLREYTSLQELRDNLSFAIHQTAFLNL</sequence>
<dbReference type="Gene3D" id="3.30.2410.10">
    <property type="entry name" value="Hect, E3 ligase catalytic domain"/>
    <property type="match status" value="1"/>
</dbReference>
<dbReference type="SMART" id="SM00119">
    <property type="entry name" value="HECTc"/>
    <property type="match status" value="1"/>
</dbReference>
<dbReference type="PANTHER" id="PTHR45670">
    <property type="entry name" value="E3 UBIQUITIN-PROTEIN LIGASE TRIP12"/>
    <property type="match status" value="1"/>
</dbReference>
<keyword evidence="1 4" id="KW-0808">Transferase</keyword>
<accession>A0A0R3SNR6</accession>
<evidence type="ECO:0000313" key="6">
    <source>
        <dbReference type="EMBL" id="VDL58897.1"/>
    </source>
</evidence>
<evidence type="ECO:0000256" key="2">
    <source>
        <dbReference type="ARBA" id="ARBA00022786"/>
    </source>
</evidence>
<protein>
    <recommendedName>
        <fullName evidence="4">E3 ubiquitin-protein ligase</fullName>
        <ecNumber evidence="4">2.3.2.26</ecNumber>
    </recommendedName>
</protein>
<dbReference type="UniPathway" id="UPA00143"/>
<proteinExistence type="inferred from homology"/>
<feature type="domain" description="HECT" evidence="5">
    <location>
        <begin position="169"/>
        <end position="342"/>
    </location>
</feature>
<name>A0A0R3SNR6_HYMDI</name>
<evidence type="ECO:0000256" key="1">
    <source>
        <dbReference type="ARBA" id="ARBA00022679"/>
    </source>
</evidence>
<dbReference type="STRING" id="6216.A0A0R3SNR6"/>
<dbReference type="WBParaSite" id="HDID_0000658101-mRNA-1">
    <property type="protein sequence ID" value="HDID_0000658101-mRNA-1"/>
    <property type="gene ID" value="HDID_0000658101"/>
</dbReference>
<dbReference type="GO" id="GO:0043161">
    <property type="term" value="P:proteasome-mediated ubiquitin-dependent protein catabolic process"/>
    <property type="evidence" value="ECO:0007669"/>
    <property type="project" value="TreeGrafter"/>
</dbReference>
<gene>
    <name evidence="6" type="ORF">HDID_LOCUS6579</name>
</gene>
<evidence type="ECO:0000259" key="5">
    <source>
        <dbReference type="PROSITE" id="PS50237"/>
    </source>
</evidence>
<dbReference type="EC" id="2.3.2.26" evidence="4"/>
<feature type="active site" description="Glycyl thioester intermediate" evidence="3">
    <location>
        <position position="311"/>
    </location>
</feature>
<comment type="catalytic activity">
    <reaction evidence="4">
        <text>S-ubiquitinyl-[E2 ubiquitin-conjugating enzyme]-L-cysteine + [acceptor protein]-L-lysine = [E2 ubiquitin-conjugating enzyme]-L-cysteine + N(6)-ubiquitinyl-[acceptor protein]-L-lysine.</text>
        <dbReference type="EC" id="2.3.2.26"/>
    </reaction>
</comment>
<reference evidence="6 7" key="2">
    <citation type="submission" date="2018-11" db="EMBL/GenBank/DDBJ databases">
        <authorList>
            <consortium name="Pathogen Informatics"/>
        </authorList>
    </citation>
    <scope>NUCLEOTIDE SEQUENCE [LARGE SCALE GENOMIC DNA]</scope>
</reference>
<dbReference type="Proteomes" id="UP000274504">
    <property type="component" value="Unassembled WGS sequence"/>
</dbReference>
<organism evidence="8">
    <name type="scientific">Hymenolepis diminuta</name>
    <name type="common">Rat tapeworm</name>
    <dbReference type="NCBI Taxonomy" id="6216"/>
    <lineage>
        <taxon>Eukaryota</taxon>
        <taxon>Metazoa</taxon>
        <taxon>Spiralia</taxon>
        <taxon>Lophotrochozoa</taxon>
        <taxon>Platyhelminthes</taxon>
        <taxon>Cestoda</taxon>
        <taxon>Eucestoda</taxon>
        <taxon>Cyclophyllidea</taxon>
        <taxon>Hymenolepididae</taxon>
        <taxon>Hymenolepis</taxon>
    </lineage>
</organism>
<dbReference type="InterPro" id="IPR045322">
    <property type="entry name" value="HECTD1/TRIP12-like"/>
</dbReference>
<dbReference type="Gene3D" id="3.30.2160.10">
    <property type="entry name" value="Hect, E3 ligase catalytic domain"/>
    <property type="match status" value="1"/>
</dbReference>
<evidence type="ECO:0000256" key="3">
    <source>
        <dbReference type="PROSITE-ProRule" id="PRU00104"/>
    </source>
</evidence>
<dbReference type="OrthoDB" id="412600at2759"/>
<dbReference type="EMBL" id="UYSG01006116">
    <property type="protein sequence ID" value="VDL58897.1"/>
    <property type="molecule type" value="Genomic_DNA"/>
</dbReference>
<dbReference type="Gene3D" id="3.90.1750.10">
    <property type="entry name" value="Hect, E3 ligase catalytic domains"/>
    <property type="match status" value="1"/>
</dbReference>
<dbReference type="Pfam" id="PF00632">
    <property type="entry name" value="HECT"/>
    <property type="match status" value="1"/>
</dbReference>
<dbReference type="PANTHER" id="PTHR45670:SF1">
    <property type="entry name" value="E3 UBIQUITIN-PROTEIN LIGASE HECTD1"/>
    <property type="match status" value="1"/>
</dbReference>
<dbReference type="PROSITE" id="PS50237">
    <property type="entry name" value="HECT"/>
    <property type="match status" value="1"/>
</dbReference>
<dbReference type="InterPro" id="IPR035983">
    <property type="entry name" value="Hect_E3_ubiquitin_ligase"/>
</dbReference>
<reference evidence="8" key="1">
    <citation type="submission" date="2017-02" db="UniProtKB">
        <authorList>
            <consortium name="WormBaseParasite"/>
        </authorList>
    </citation>
    <scope>IDENTIFICATION</scope>
</reference>